<dbReference type="EMBL" id="FNOM01000004">
    <property type="protein sequence ID" value="SDW86181.1"/>
    <property type="molecule type" value="Genomic_DNA"/>
</dbReference>
<dbReference type="OrthoDB" id="8081994at2"/>
<gene>
    <name evidence="1" type="ORF">SAMN04488238_10414</name>
</gene>
<accession>A0A1H2X058</accession>
<organism evidence="1 2">
    <name type="scientific">Roseicitreum antarcticum</name>
    <dbReference type="NCBI Taxonomy" id="564137"/>
    <lineage>
        <taxon>Bacteria</taxon>
        <taxon>Pseudomonadati</taxon>
        <taxon>Pseudomonadota</taxon>
        <taxon>Alphaproteobacteria</taxon>
        <taxon>Rhodobacterales</taxon>
        <taxon>Paracoccaceae</taxon>
        <taxon>Roseicitreum</taxon>
    </lineage>
</organism>
<reference evidence="1 2" key="1">
    <citation type="submission" date="2016-10" db="EMBL/GenBank/DDBJ databases">
        <authorList>
            <person name="de Groot N.N."/>
        </authorList>
    </citation>
    <scope>NUCLEOTIDE SEQUENCE [LARGE SCALE GENOMIC DNA]</scope>
    <source>
        <strain evidence="1 2">CGMCC 1.8894</strain>
    </source>
</reference>
<dbReference type="Proteomes" id="UP000198539">
    <property type="component" value="Unassembled WGS sequence"/>
</dbReference>
<protein>
    <submittedName>
        <fullName evidence="1">Uncharacterized protein</fullName>
    </submittedName>
</protein>
<dbReference type="AlphaFoldDB" id="A0A1H2X058"/>
<name>A0A1H2X058_9RHOB</name>
<dbReference type="STRING" id="564137.SAMN04488238_10414"/>
<proteinExistence type="predicted"/>
<evidence type="ECO:0000313" key="2">
    <source>
        <dbReference type="Proteomes" id="UP000198539"/>
    </source>
</evidence>
<evidence type="ECO:0000313" key="1">
    <source>
        <dbReference type="EMBL" id="SDW86181.1"/>
    </source>
</evidence>
<keyword evidence="2" id="KW-1185">Reference proteome</keyword>
<sequence length="83" mass="9584">MIGEDLELLEAIVWNDDNLTYGSIISVYTGPEETITALSDYGVEELTDMLRDARRTTDSWHEFLDDFVHDKELIARIRAKPPR</sequence>